<evidence type="ECO:0000256" key="13">
    <source>
        <dbReference type="RuleBase" id="RU361122"/>
    </source>
</evidence>
<feature type="compositionally biased region" description="Polar residues" evidence="14">
    <location>
        <begin position="398"/>
        <end position="409"/>
    </location>
</feature>
<dbReference type="GO" id="GO:0032259">
    <property type="term" value="P:methylation"/>
    <property type="evidence" value="ECO:0007669"/>
    <property type="project" value="UniProtKB-KW"/>
</dbReference>
<feature type="compositionally biased region" description="Polar residues" evidence="14">
    <location>
        <begin position="988"/>
        <end position="1010"/>
    </location>
</feature>
<keyword evidence="12 13" id="KW-1208">Phospholipid metabolism</keyword>
<comment type="caution">
    <text evidence="13">Lacks conserved residue(s) required for the propagation of feature annotation.</text>
</comment>
<dbReference type="UniPathway" id="UPA00753"/>
<feature type="compositionally biased region" description="Acidic residues" evidence="14">
    <location>
        <begin position="379"/>
        <end position="391"/>
    </location>
</feature>
<evidence type="ECO:0000256" key="2">
    <source>
        <dbReference type="ARBA" id="ARBA00022516"/>
    </source>
</evidence>
<feature type="compositionally biased region" description="Basic and acidic residues" evidence="14">
    <location>
        <begin position="1017"/>
        <end position="1026"/>
    </location>
</feature>
<feature type="transmembrane region" description="Helical" evidence="13">
    <location>
        <begin position="468"/>
        <end position="487"/>
    </location>
</feature>
<dbReference type="OrthoDB" id="4583at2759"/>
<keyword evidence="9 13" id="KW-0443">Lipid metabolism</keyword>
<dbReference type="EC" id="2.1.1.17" evidence="13"/>
<keyword evidence="4 13" id="KW-0808">Transferase</keyword>
<evidence type="ECO:0000313" key="15">
    <source>
        <dbReference type="EMBL" id="KAF5326361.1"/>
    </source>
</evidence>
<evidence type="ECO:0000256" key="4">
    <source>
        <dbReference type="ARBA" id="ARBA00022679"/>
    </source>
</evidence>
<proteinExistence type="inferred from homology"/>
<dbReference type="PANTHER" id="PTHR32138:SF0">
    <property type="entry name" value="PHOSPHATIDYLETHANOLAMINE N-METHYLTRANSFERASE"/>
    <property type="match status" value="1"/>
</dbReference>
<dbReference type="PANTHER" id="PTHR32138">
    <property type="entry name" value="PHOSPHATIDYLETHANOLAMINE N-METHYLTRANSFERASE"/>
    <property type="match status" value="1"/>
</dbReference>
<dbReference type="Proteomes" id="UP000541558">
    <property type="component" value="Unassembled WGS sequence"/>
</dbReference>
<dbReference type="GO" id="GO:0004608">
    <property type="term" value="F:phosphatidylethanolamine N-methyltransferase activity"/>
    <property type="evidence" value="ECO:0007669"/>
    <property type="project" value="UniProtKB-UniRule"/>
</dbReference>
<comment type="subcellular location">
    <subcellularLocation>
        <location evidence="1">Endomembrane system</location>
        <topology evidence="1">Multi-pass membrane protein</topology>
    </subcellularLocation>
    <subcellularLocation>
        <location evidence="13">Endoplasmic reticulum membrane</location>
        <topology evidence="13">Multi-pass membrane protein</topology>
    </subcellularLocation>
</comment>
<organism evidence="15 16">
    <name type="scientific">Ephemerocybe angulata</name>
    <dbReference type="NCBI Taxonomy" id="980116"/>
    <lineage>
        <taxon>Eukaryota</taxon>
        <taxon>Fungi</taxon>
        <taxon>Dikarya</taxon>
        <taxon>Basidiomycota</taxon>
        <taxon>Agaricomycotina</taxon>
        <taxon>Agaricomycetes</taxon>
        <taxon>Agaricomycetidae</taxon>
        <taxon>Agaricales</taxon>
        <taxon>Agaricineae</taxon>
        <taxon>Psathyrellaceae</taxon>
        <taxon>Ephemerocybe</taxon>
    </lineage>
</organism>
<comment type="similarity">
    <text evidence="13">Belongs to the class VI-like SAM-binding methyltransferase superfamily. CHO2 family.</text>
</comment>
<comment type="caution">
    <text evidence="15">The sequence shown here is derived from an EMBL/GenBank/DDBJ whole genome shotgun (WGS) entry which is preliminary data.</text>
</comment>
<evidence type="ECO:0000256" key="3">
    <source>
        <dbReference type="ARBA" id="ARBA00022603"/>
    </source>
</evidence>
<feature type="region of interest" description="Disordered" evidence="14">
    <location>
        <begin position="985"/>
        <end position="1029"/>
    </location>
</feature>
<keyword evidence="6 13" id="KW-0812">Transmembrane</keyword>
<comment type="pathway">
    <text evidence="13">Phospholipid metabolism; phosphatidylcholine biosynthesis.</text>
</comment>
<evidence type="ECO:0000256" key="6">
    <source>
        <dbReference type="ARBA" id="ARBA00022692"/>
    </source>
</evidence>
<evidence type="ECO:0000256" key="12">
    <source>
        <dbReference type="ARBA" id="ARBA00023264"/>
    </source>
</evidence>
<gene>
    <name evidence="15" type="ORF">D9611_001065</name>
</gene>
<comment type="function">
    <text evidence="13">Catalyzes the first step of the methylation pathway of phosphatidylcholine biosynthesis, the SAM-dependent methylation of phosphatidylethanolamine (PE) to phosphatidylmonomethylethanolamine (PMME).</text>
</comment>
<sequence length="1089" mass="122204">MPGSQSFLRQRKANPPSIQKKNSKSGGATDSDKTEKGSDLQAPQSPSREEEVVWGKTPDGKVFRVPTTHDVITTLLNPGYKKSHLDLLNLGLLGFQIALYLVLPRHVSQVFFFIYFAFWRAAYDAGLGWVLTKQSKKKWIVKEVQRRGWLNEESRPAVRNWIRKQLQDKMGKDYSFDELPLEYNTWLLFRQLVDVILVNDFLSYCMFAFSCFRIPEGLSGVVHVIRWLAGIALIGFNLWVKTEAHNVVKDYGWYWGDCFFQRGNLVFDGVFELAPHPMYSVGYAGYYGLSLISGSYKVLFASLAAHAAQFAFLILFENPPTDIERNYGQKKAIAQRIRFRSNSAVAGPSSTTAAVATPEPGVDSSTPAITEGDSATTEPELETETEIEEQTIPEFNLPNKTKPSSTIKSQHSRHQPKLSIASSVSSNTGFVHQKKQPKALSQHDLLNKYFRRDTVTLRNLDLLRATDAMLILVITYSASLALIPALSPKTTLMLHYFHALAWVFIHYVGLGQLLRAQSESKFLVRHFLKNYHYGERDVGEGPIIEAFTNWKTIYNLSMCMTYVSCLGLVWKSYSLPNDWGVGNELLCHTMGTLLVGLHIWATMESYEVLGVFGWFFGDFFMEEFPAHLEYTGIYRYLNNPEAMGGAAWFGLALISGSKLVLSLAVVKHLANWWFLTNVEKWVVIPVCFRVSADVLTENQLYLRDPDSPHMRKLYGDSLRQDAGFVKVIKNVASKNAKMLESRADRHVPELKRVVTEVKGTFDKVLEDTAEAVEEFLARSGPKFSEVMQDTKVLLQQSRERLVITRVANDISSYDPTKYNVSIVPSSTTGANAFHLGEPITVKWQAPINHSRKDWIGLYRVGANKSTLVTKTSSLGMWLPVHGEEWDGHVPVGLERARHHDSQYGTVTFKGNTLPWLVGRYEHPVDLGLNQIRYHHDGKYNVMSLDGPLEIYVDKPSETNFSTVRETLMRVVPLALDSDPSLIPLSCKTAPTGSGTQTSSLPPSEGTNAEGSGSGAGAHDDQEHLEDRDPDDFTFWSERQAKRICAAIKQVFDVDYAPEVVVADANLTALAKRILVSKELLSGRPPNTSG</sequence>
<dbReference type="InterPro" id="IPR007318">
    <property type="entry name" value="Phopholipid_MeTrfase"/>
</dbReference>
<keyword evidence="5 13" id="KW-0949">S-adenosyl-L-methionine</keyword>
<dbReference type="AlphaFoldDB" id="A0A8H5BNJ4"/>
<dbReference type="EMBL" id="JAACJK010000163">
    <property type="protein sequence ID" value="KAF5326361.1"/>
    <property type="molecule type" value="Genomic_DNA"/>
</dbReference>
<evidence type="ECO:0000256" key="8">
    <source>
        <dbReference type="ARBA" id="ARBA00022989"/>
    </source>
</evidence>
<keyword evidence="16" id="KW-1185">Reference proteome</keyword>
<evidence type="ECO:0000256" key="10">
    <source>
        <dbReference type="ARBA" id="ARBA00023136"/>
    </source>
</evidence>
<keyword evidence="7 13" id="KW-0256">Endoplasmic reticulum</keyword>
<reference evidence="15 16" key="1">
    <citation type="journal article" date="2020" name="ISME J.">
        <title>Uncovering the hidden diversity of litter-decomposition mechanisms in mushroom-forming fungi.</title>
        <authorList>
            <person name="Floudas D."/>
            <person name="Bentzer J."/>
            <person name="Ahren D."/>
            <person name="Johansson T."/>
            <person name="Persson P."/>
            <person name="Tunlid A."/>
        </authorList>
    </citation>
    <scope>NUCLEOTIDE SEQUENCE [LARGE SCALE GENOMIC DNA]</scope>
    <source>
        <strain evidence="15 16">CBS 175.51</strain>
    </source>
</reference>
<feature type="region of interest" description="Disordered" evidence="14">
    <location>
        <begin position="348"/>
        <end position="419"/>
    </location>
</feature>
<keyword evidence="11 13" id="KW-0594">Phospholipid biosynthesis</keyword>
<keyword evidence="10 13" id="KW-0472">Membrane</keyword>
<name>A0A8H5BNJ4_9AGAR</name>
<evidence type="ECO:0000313" key="16">
    <source>
        <dbReference type="Proteomes" id="UP000541558"/>
    </source>
</evidence>
<keyword evidence="3 13" id="KW-0489">Methyltransferase</keyword>
<keyword evidence="2 13" id="KW-0444">Lipid biosynthesis</keyword>
<dbReference type="GO" id="GO:0005789">
    <property type="term" value="C:endoplasmic reticulum membrane"/>
    <property type="evidence" value="ECO:0007669"/>
    <property type="project" value="UniProtKB-SubCell"/>
</dbReference>
<feature type="compositionally biased region" description="Polar residues" evidence="14">
    <location>
        <begin position="16"/>
        <end position="28"/>
    </location>
</feature>
<dbReference type="Pfam" id="PF04191">
    <property type="entry name" value="PEMT"/>
    <property type="match status" value="2"/>
</dbReference>
<evidence type="ECO:0000256" key="5">
    <source>
        <dbReference type="ARBA" id="ARBA00022691"/>
    </source>
</evidence>
<dbReference type="PROSITE" id="PS51598">
    <property type="entry name" value="SAM_CHO2"/>
    <property type="match status" value="1"/>
</dbReference>
<accession>A0A8H5BNJ4</accession>
<protein>
    <recommendedName>
        <fullName evidence="13">Phosphatidylethanolamine N-methyltransferase</fullName>
        <shortName evidence="13">PEAMT</shortName>
        <ecNumber evidence="13">2.1.1.17</ecNumber>
    </recommendedName>
</protein>
<keyword evidence="8 13" id="KW-1133">Transmembrane helix</keyword>
<evidence type="ECO:0000256" key="9">
    <source>
        <dbReference type="ARBA" id="ARBA00023098"/>
    </source>
</evidence>
<feature type="region of interest" description="Disordered" evidence="14">
    <location>
        <begin position="1"/>
        <end position="54"/>
    </location>
</feature>
<evidence type="ECO:0000256" key="1">
    <source>
        <dbReference type="ARBA" id="ARBA00004127"/>
    </source>
</evidence>
<dbReference type="InterPro" id="IPR016219">
    <property type="entry name" value="Phosphatid-EA_MeTrfase_fun"/>
</dbReference>
<evidence type="ECO:0000256" key="7">
    <source>
        <dbReference type="ARBA" id="ARBA00022824"/>
    </source>
</evidence>
<evidence type="ECO:0000256" key="11">
    <source>
        <dbReference type="ARBA" id="ARBA00023209"/>
    </source>
</evidence>
<dbReference type="GO" id="GO:0006656">
    <property type="term" value="P:phosphatidylcholine biosynthetic process"/>
    <property type="evidence" value="ECO:0007669"/>
    <property type="project" value="UniProtKB-UniRule"/>
</dbReference>
<feature type="transmembrane region" description="Helical" evidence="13">
    <location>
        <begin position="493"/>
        <end position="514"/>
    </location>
</feature>
<evidence type="ECO:0000256" key="14">
    <source>
        <dbReference type="SAM" id="MobiDB-lite"/>
    </source>
</evidence>
<comment type="catalytic activity">
    <reaction evidence="13">
        <text>a 1,2-diacyl-sn-glycero-3-phosphoethanolamine + S-adenosyl-L-methionine = a 1,2-diacyl-sn-glycero-3-phospho-N-methylethanolamine + S-adenosyl-L-homocysteine + H(+)</text>
        <dbReference type="Rhea" id="RHEA:11164"/>
        <dbReference type="ChEBI" id="CHEBI:15378"/>
        <dbReference type="ChEBI" id="CHEBI:57856"/>
        <dbReference type="ChEBI" id="CHEBI:59789"/>
        <dbReference type="ChEBI" id="CHEBI:64573"/>
        <dbReference type="ChEBI" id="CHEBI:64612"/>
        <dbReference type="EC" id="2.1.1.17"/>
    </reaction>
</comment>